<feature type="transmembrane region" description="Helical" evidence="1">
    <location>
        <begin position="29"/>
        <end position="50"/>
    </location>
</feature>
<feature type="transmembrane region" description="Helical" evidence="1">
    <location>
        <begin position="7"/>
        <end position="23"/>
    </location>
</feature>
<evidence type="ECO:0000259" key="2">
    <source>
        <dbReference type="Pfam" id="PF18917"/>
    </source>
</evidence>
<keyword evidence="1" id="KW-0812">Transmembrane</keyword>
<proteinExistence type="predicted"/>
<evidence type="ECO:0000256" key="1">
    <source>
        <dbReference type="SAM" id="Phobius"/>
    </source>
</evidence>
<gene>
    <name evidence="3" type="ORF">METZ01_LOCUS75627</name>
</gene>
<evidence type="ECO:0000313" key="3">
    <source>
        <dbReference type="EMBL" id="SVA22773.1"/>
    </source>
</evidence>
<dbReference type="InterPro" id="IPR043726">
    <property type="entry name" value="LiaI-LiaF-like_TM1"/>
</dbReference>
<sequence>MKNYTGAIILIIIGIVFQLDIFFDDWNFFSYIIRNYWPSILIIIGISMLFKKKC</sequence>
<feature type="domain" description="LiaI-LiaF-like transmembrane region" evidence="2">
    <location>
        <begin position="5"/>
        <end position="49"/>
    </location>
</feature>
<organism evidence="3">
    <name type="scientific">marine metagenome</name>
    <dbReference type="NCBI Taxonomy" id="408172"/>
    <lineage>
        <taxon>unclassified sequences</taxon>
        <taxon>metagenomes</taxon>
        <taxon>ecological metagenomes</taxon>
    </lineage>
</organism>
<dbReference type="AlphaFoldDB" id="A0A381U874"/>
<keyword evidence="1" id="KW-1133">Transmembrane helix</keyword>
<dbReference type="Pfam" id="PF18917">
    <property type="entry name" value="LiaI-LiaF-like_TM1"/>
    <property type="match status" value="1"/>
</dbReference>
<protein>
    <recommendedName>
        <fullName evidence="2">LiaI-LiaF-like transmembrane region domain-containing protein</fullName>
    </recommendedName>
</protein>
<reference evidence="3" key="1">
    <citation type="submission" date="2018-05" db="EMBL/GenBank/DDBJ databases">
        <authorList>
            <person name="Lanie J.A."/>
            <person name="Ng W.-L."/>
            <person name="Kazmierczak K.M."/>
            <person name="Andrzejewski T.M."/>
            <person name="Davidsen T.M."/>
            <person name="Wayne K.J."/>
            <person name="Tettelin H."/>
            <person name="Glass J.I."/>
            <person name="Rusch D."/>
            <person name="Podicherti R."/>
            <person name="Tsui H.-C.T."/>
            <person name="Winkler M.E."/>
        </authorList>
    </citation>
    <scope>NUCLEOTIDE SEQUENCE</scope>
</reference>
<accession>A0A381U874</accession>
<name>A0A381U874_9ZZZZ</name>
<dbReference type="EMBL" id="UINC01005665">
    <property type="protein sequence ID" value="SVA22773.1"/>
    <property type="molecule type" value="Genomic_DNA"/>
</dbReference>
<keyword evidence="1" id="KW-0472">Membrane</keyword>